<feature type="region of interest" description="Disordered" evidence="1">
    <location>
        <begin position="121"/>
        <end position="142"/>
    </location>
</feature>
<accession>A0A8J6H399</accession>
<feature type="compositionally biased region" description="Basic residues" evidence="1">
    <location>
        <begin position="121"/>
        <end position="130"/>
    </location>
</feature>
<reference evidence="2" key="2">
    <citation type="submission" date="2021-08" db="EMBL/GenBank/DDBJ databases">
        <authorList>
            <person name="Eriksson T."/>
        </authorList>
    </citation>
    <scope>NUCLEOTIDE SEQUENCE</scope>
    <source>
        <strain evidence="2">Stoneville</strain>
        <tissue evidence="2">Whole head</tissue>
    </source>
</reference>
<sequence>METSSSVIPTTILHHQISDCYCSVKIPTRHPQSLSPLSPGFSENRTREEGTEHVVSDVFSNVLSEEVWLRSSQLFALHPESAVAALFTYSYVLYEVEWTKENGDGVCGEISSQGKLHRFRSGTQNNKKKKPEQTDKQKKSNQWEPLPRFSKAALIKWKAVFVILAPGTGTGGVRRARCNYCSPGSCTSLFVGMQLRGVASIVMGAYDYLDCVEKNPTNVIAINISLICGAPVPPDITSHPICEDECKPPTRPALSYRTPLKKSPPVSRSSLPSFGKNPLSQVSAAGARIPQKKDDRPSIGSTPPSPCDKKSCQRNQSGQRIKNKQSPTIPSGSRRTATNAGF</sequence>
<dbReference type="EMBL" id="JABDTM020027120">
    <property type="protein sequence ID" value="KAH0811000.1"/>
    <property type="molecule type" value="Genomic_DNA"/>
</dbReference>
<dbReference type="Proteomes" id="UP000719412">
    <property type="component" value="Unassembled WGS sequence"/>
</dbReference>
<protein>
    <submittedName>
        <fullName evidence="2">Uncharacterized protein</fullName>
    </submittedName>
</protein>
<feature type="compositionally biased region" description="Polar residues" evidence="1">
    <location>
        <begin position="266"/>
        <end position="283"/>
    </location>
</feature>
<reference evidence="2" key="1">
    <citation type="journal article" date="2020" name="J Insects Food Feed">
        <title>The yellow mealworm (Tenebrio molitor) genome: a resource for the emerging insects as food and feed industry.</title>
        <authorList>
            <person name="Eriksson T."/>
            <person name="Andere A."/>
            <person name="Kelstrup H."/>
            <person name="Emery V."/>
            <person name="Picard C."/>
        </authorList>
    </citation>
    <scope>NUCLEOTIDE SEQUENCE</scope>
    <source>
        <strain evidence="2">Stoneville</strain>
        <tissue evidence="2">Whole head</tissue>
    </source>
</reference>
<organism evidence="2 3">
    <name type="scientific">Tenebrio molitor</name>
    <name type="common">Yellow mealworm beetle</name>
    <dbReference type="NCBI Taxonomy" id="7067"/>
    <lineage>
        <taxon>Eukaryota</taxon>
        <taxon>Metazoa</taxon>
        <taxon>Ecdysozoa</taxon>
        <taxon>Arthropoda</taxon>
        <taxon>Hexapoda</taxon>
        <taxon>Insecta</taxon>
        <taxon>Pterygota</taxon>
        <taxon>Neoptera</taxon>
        <taxon>Endopterygota</taxon>
        <taxon>Coleoptera</taxon>
        <taxon>Polyphaga</taxon>
        <taxon>Cucujiformia</taxon>
        <taxon>Tenebrionidae</taxon>
        <taxon>Tenebrio</taxon>
    </lineage>
</organism>
<name>A0A8J6H399_TENMO</name>
<evidence type="ECO:0000256" key="1">
    <source>
        <dbReference type="SAM" id="MobiDB-lite"/>
    </source>
</evidence>
<feature type="region of interest" description="Disordered" evidence="1">
    <location>
        <begin position="253"/>
        <end position="342"/>
    </location>
</feature>
<comment type="caution">
    <text evidence="2">The sequence shown here is derived from an EMBL/GenBank/DDBJ whole genome shotgun (WGS) entry which is preliminary data.</text>
</comment>
<evidence type="ECO:0000313" key="3">
    <source>
        <dbReference type="Proteomes" id="UP000719412"/>
    </source>
</evidence>
<dbReference type="AlphaFoldDB" id="A0A8J6H399"/>
<keyword evidence="3" id="KW-1185">Reference proteome</keyword>
<gene>
    <name evidence="2" type="ORF">GEV33_011791</name>
</gene>
<feature type="compositionally biased region" description="Polar residues" evidence="1">
    <location>
        <begin position="313"/>
        <end position="342"/>
    </location>
</feature>
<proteinExistence type="predicted"/>
<evidence type="ECO:0000313" key="2">
    <source>
        <dbReference type="EMBL" id="KAH0811000.1"/>
    </source>
</evidence>